<feature type="region of interest" description="Disordered" evidence="1">
    <location>
        <begin position="1"/>
        <end position="37"/>
    </location>
</feature>
<gene>
    <name evidence="2" type="ORF">C7S16_6593</name>
</gene>
<reference evidence="2" key="1">
    <citation type="submission" date="2018-08" db="EMBL/GenBank/DDBJ databases">
        <title>Identification of Burkholderia cepacia strains that express a Burkholderia pseudomallei-like capsular polysaccharide.</title>
        <authorList>
            <person name="Burtnick M.N."/>
            <person name="Vongsouvath M."/>
            <person name="Newton P."/>
            <person name="Wuthiekanun V."/>
            <person name="Limmathurotsakul D."/>
            <person name="Brett P.J."/>
            <person name="Chantratita N."/>
            <person name="Dance D.A."/>
        </authorList>
    </citation>
    <scope>NUCLEOTIDE SEQUENCE</scope>
    <source>
        <strain evidence="2">SBXCC001</strain>
    </source>
</reference>
<proteinExistence type="predicted"/>
<dbReference type="EMBL" id="QXCT01000001">
    <property type="protein sequence ID" value="MDW9251977.1"/>
    <property type="molecule type" value="Genomic_DNA"/>
</dbReference>
<name>A0AAW9CNN7_BURTH</name>
<accession>A0AAW9CNN7</accession>
<evidence type="ECO:0000313" key="2">
    <source>
        <dbReference type="EMBL" id="MDW9251977.1"/>
    </source>
</evidence>
<organism evidence="2 3">
    <name type="scientific">Burkholderia thailandensis</name>
    <dbReference type="NCBI Taxonomy" id="57975"/>
    <lineage>
        <taxon>Bacteria</taxon>
        <taxon>Pseudomonadati</taxon>
        <taxon>Pseudomonadota</taxon>
        <taxon>Betaproteobacteria</taxon>
        <taxon>Burkholderiales</taxon>
        <taxon>Burkholderiaceae</taxon>
        <taxon>Burkholderia</taxon>
        <taxon>pseudomallei group</taxon>
    </lineage>
</organism>
<evidence type="ECO:0000313" key="3">
    <source>
        <dbReference type="Proteomes" id="UP001272137"/>
    </source>
</evidence>
<feature type="compositionally biased region" description="Low complexity" evidence="1">
    <location>
        <begin position="20"/>
        <end position="30"/>
    </location>
</feature>
<evidence type="ECO:0000256" key="1">
    <source>
        <dbReference type="SAM" id="MobiDB-lite"/>
    </source>
</evidence>
<dbReference type="AlphaFoldDB" id="A0AAW9CNN7"/>
<protein>
    <submittedName>
        <fullName evidence="2">Uncharacterized protein</fullName>
    </submittedName>
</protein>
<comment type="caution">
    <text evidence="2">The sequence shown here is derived from an EMBL/GenBank/DDBJ whole genome shotgun (WGS) entry which is preliminary data.</text>
</comment>
<sequence length="37" mass="3813">MLSYKGKTIGSAVRRRRAARPPGAASGALAQSATMHS</sequence>
<dbReference type="Proteomes" id="UP001272137">
    <property type="component" value="Unassembled WGS sequence"/>
</dbReference>